<dbReference type="Pfam" id="PF04366">
    <property type="entry name" value="Ysc84"/>
    <property type="match status" value="1"/>
</dbReference>
<dbReference type="GO" id="GO:0035091">
    <property type="term" value="F:phosphatidylinositol binding"/>
    <property type="evidence" value="ECO:0007669"/>
    <property type="project" value="TreeGrafter"/>
</dbReference>
<evidence type="ECO:0000313" key="3">
    <source>
        <dbReference type="Proteomes" id="UP000014975"/>
    </source>
</evidence>
<evidence type="ECO:0000313" key="2">
    <source>
        <dbReference type="EMBL" id="EPR35718.1"/>
    </source>
</evidence>
<sequence length="256" mass="26887">MRPHLMYTASMKTLRDLILVLGLGAAMLLSAACAPKAPPPPPPPADLYGLLARSANTVTELSARYPRLAELLPKARGVVVFPRIADAALVFGGASGDGVVMVRDEADAWSAPGFMRFTAVNAGLVVGATENSLVLVVPNDQTARRMAGMTLDISGAVRQVSPDGSLKQHDASLNEALDDVVPFLGGKGFWAGLSMQAAYVSPEQNALRRFYGSEATMTAVLYDKLYPMPEQALSLVEVLGPAGPGNLDSQEDAPAP</sequence>
<protein>
    <recommendedName>
        <fullName evidence="1">Ysc84 actin-binding domain-containing protein</fullName>
    </recommendedName>
</protein>
<dbReference type="RefSeq" id="WP_020885708.1">
    <property type="nucleotide sequence ID" value="NZ_ATHI01000002.1"/>
</dbReference>
<dbReference type="eggNOG" id="COG2930">
    <property type="taxonomic scope" value="Bacteria"/>
</dbReference>
<dbReference type="CDD" id="cd11524">
    <property type="entry name" value="SYLF"/>
    <property type="match status" value="1"/>
</dbReference>
<dbReference type="EMBL" id="ATHI01000002">
    <property type="protein sequence ID" value="EPR35718.1"/>
    <property type="molecule type" value="Genomic_DNA"/>
</dbReference>
<dbReference type="AlphaFoldDB" id="S7UTR7"/>
<dbReference type="InterPro" id="IPR007461">
    <property type="entry name" value="Ysc84_actin-binding"/>
</dbReference>
<organism evidence="2 3">
    <name type="scientific">Alkalidesulfovibrio alkalitolerans DSM 16529</name>
    <dbReference type="NCBI Taxonomy" id="1121439"/>
    <lineage>
        <taxon>Bacteria</taxon>
        <taxon>Pseudomonadati</taxon>
        <taxon>Thermodesulfobacteriota</taxon>
        <taxon>Desulfovibrionia</taxon>
        <taxon>Desulfovibrionales</taxon>
        <taxon>Desulfovibrionaceae</taxon>
        <taxon>Alkalidesulfovibrio</taxon>
    </lineage>
</organism>
<proteinExistence type="predicted"/>
<gene>
    <name evidence="2" type="ORF">dsat_1822</name>
</gene>
<name>S7UTR7_9BACT</name>
<evidence type="ECO:0000259" key="1">
    <source>
        <dbReference type="Pfam" id="PF04366"/>
    </source>
</evidence>
<accession>S7UTR7</accession>
<dbReference type="PROSITE" id="PS51257">
    <property type="entry name" value="PROKAR_LIPOPROTEIN"/>
    <property type="match status" value="1"/>
</dbReference>
<dbReference type="STRING" id="1121439.dsat_1822"/>
<dbReference type="PANTHER" id="PTHR15629">
    <property type="entry name" value="SH3YL1 PROTEIN"/>
    <property type="match status" value="1"/>
</dbReference>
<dbReference type="PANTHER" id="PTHR15629:SF2">
    <property type="entry name" value="SH3 DOMAIN-CONTAINING YSC84-LIKE PROTEIN 1"/>
    <property type="match status" value="1"/>
</dbReference>
<feature type="domain" description="Ysc84 actin-binding" evidence="1">
    <location>
        <begin position="119"/>
        <end position="239"/>
    </location>
</feature>
<dbReference type="Proteomes" id="UP000014975">
    <property type="component" value="Unassembled WGS sequence"/>
</dbReference>
<dbReference type="PATRIC" id="fig|1121439.3.peg.206"/>
<keyword evidence="3" id="KW-1185">Reference proteome</keyword>
<dbReference type="InterPro" id="IPR051702">
    <property type="entry name" value="SH3_domain_YSC84-like"/>
</dbReference>
<reference evidence="2 3" key="1">
    <citation type="journal article" date="2013" name="Genome Announc.">
        <title>Draft genome sequences for three mercury-methylating, sulfate-reducing bacteria.</title>
        <authorList>
            <person name="Brown S.D."/>
            <person name="Hurt R.A.Jr."/>
            <person name="Gilmour C.C."/>
            <person name="Elias D.A."/>
        </authorList>
    </citation>
    <scope>NUCLEOTIDE SEQUENCE [LARGE SCALE GENOMIC DNA]</scope>
    <source>
        <strain evidence="2 3">DSM 16529</strain>
    </source>
</reference>
<comment type="caution">
    <text evidence="2">The sequence shown here is derived from an EMBL/GenBank/DDBJ whole genome shotgun (WGS) entry which is preliminary data.</text>
</comment>